<dbReference type="Proteomes" id="UP001301958">
    <property type="component" value="Unassembled WGS sequence"/>
</dbReference>
<evidence type="ECO:0000313" key="3">
    <source>
        <dbReference type="Proteomes" id="UP001301958"/>
    </source>
</evidence>
<keyword evidence="3" id="KW-1185">Reference proteome</keyword>
<accession>A0AAN6YR10</accession>
<reference evidence="2" key="2">
    <citation type="submission" date="2023-05" db="EMBL/GenBank/DDBJ databases">
        <authorList>
            <consortium name="Lawrence Berkeley National Laboratory"/>
            <person name="Steindorff A."/>
            <person name="Hensen N."/>
            <person name="Bonometti L."/>
            <person name="Westerberg I."/>
            <person name="Brannstrom I.O."/>
            <person name="Guillou S."/>
            <person name="Cros-Aarteil S."/>
            <person name="Calhoun S."/>
            <person name="Haridas S."/>
            <person name="Kuo A."/>
            <person name="Mondo S."/>
            <person name="Pangilinan J."/>
            <person name="Riley R."/>
            <person name="Labutti K."/>
            <person name="Andreopoulos B."/>
            <person name="Lipzen A."/>
            <person name="Chen C."/>
            <person name="Yanf M."/>
            <person name="Daum C."/>
            <person name="Ng V."/>
            <person name="Clum A."/>
            <person name="Ohm R."/>
            <person name="Martin F."/>
            <person name="Silar P."/>
            <person name="Natvig D."/>
            <person name="Lalanne C."/>
            <person name="Gautier V."/>
            <person name="Ament-Velasquez S.L."/>
            <person name="Kruys A."/>
            <person name="Hutchinson M.I."/>
            <person name="Powell A.J."/>
            <person name="Barry K."/>
            <person name="Miller A.N."/>
            <person name="Grigoriev I.V."/>
            <person name="Debuchy R."/>
            <person name="Gladieux P."/>
            <person name="Thoren M.H."/>
            <person name="Johannesson H."/>
        </authorList>
    </citation>
    <scope>NUCLEOTIDE SEQUENCE</scope>
    <source>
        <strain evidence="2">CBS 990.96</strain>
    </source>
</reference>
<feature type="compositionally biased region" description="Polar residues" evidence="1">
    <location>
        <begin position="212"/>
        <end position="224"/>
    </location>
</feature>
<feature type="compositionally biased region" description="Polar residues" evidence="1">
    <location>
        <begin position="136"/>
        <end position="171"/>
    </location>
</feature>
<evidence type="ECO:0000313" key="2">
    <source>
        <dbReference type="EMBL" id="KAK4221222.1"/>
    </source>
</evidence>
<evidence type="ECO:0000256" key="1">
    <source>
        <dbReference type="SAM" id="MobiDB-lite"/>
    </source>
</evidence>
<gene>
    <name evidence="2" type="ORF">QBC38DRAFT_492484</name>
</gene>
<sequence>MPDTNHQEDIDQNLVQDVDKELESQLSAFFRSKTTSQIEKLCSDHETRLLEIFQRQVEAFNKQKATVLVTMSHIAIQHGASNAVQPHIFKDMEPKSFEFLNKHFSNHSEPVSPTAVPPSPALSNTTSSPQRDEQRTSPSESRADINNLSQSSSRRSTAKRTNTQLPPSGTSKKQRLDPKTLATSDITPVQLQQQLPPRPPVTAEATPMTRPSPLSSRRNSQAASIGSGETPWKNRTLLPTEVEGRDHVFSSPKYGPGVWYVIRCSCLNRDGSKSIPICFTESPFSNSVCSPGEHFNSVITCPGHVTKEGKPYTVDEMMYYWGYTGILTLPPTNIFYLGF</sequence>
<reference evidence="2" key="1">
    <citation type="journal article" date="2023" name="Mol. Phylogenet. Evol.">
        <title>Genome-scale phylogeny and comparative genomics of the fungal order Sordariales.</title>
        <authorList>
            <person name="Hensen N."/>
            <person name="Bonometti L."/>
            <person name="Westerberg I."/>
            <person name="Brannstrom I.O."/>
            <person name="Guillou S."/>
            <person name="Cros-Aarteil S."/>
            <person name="Calhoun S."/>
            <person name="Haridas S."/>
            <person name="Kuo A."/>
            <person name="Mondo S."/>
            <person name="Pangilinan J."/>
            <person name="Riley R."/>
            <person name="LaButti K."/>
            <person name="Andreopoulos B."/>
            <person name="Lipzen A."/>
            <person name="Chen C."/>
            <person name="Yan M."/>
            <person name="Daum C."/>
            <person name="Ng V."/>
            <person name="Clum A."/>
            <person name="Steindorff A."/>
            <person name="Ohm R.A."/>
            <person name="Martin F."/>
            <person name="Silar P."/>
            <person name="Natvig D.O."/>
            <person name="Lalanne C."/>
            <person name="Gautier V."/>
            <person name="Ament-Velasquez S.L."/>
            <person name="Kruys A."/>
            <person name="Hutchinson M.I."/>
            <person name="Powell A.J."/>
            <person name="Barry K."/>
            <person name="Miller A.N."/>
            <person name="Grigoriev I.V."/>
            <person name="Debuchy R."/>
            <person name="Gladieux P."/>
            <person name="Hiltunen Thoren M."/>
            <person name="Johannesson H."/>
        </authorList>
    </citation>
    <scope>NUCLEOTIDE SEQUENCE</scope>
    <source>
        <strain evidence="2">CBS 990.96</strain>
    </source>
</reference>
<comment type="caution">
    <text evidence="2">The sequence shown here is derived from an EMBL/GenBank/DDBJ whole genome shotgun (WGS) entry which is preliminary data.</text>
</comment>
<name>A0AAN6YR10_9PEZI</name>
<dbReference type="AlphaFoldDB" id="A0AAN6YR10"/>
<organism evidence="2 3">
    <name type="scientific">Podospora fimiseda</name>
    <dbReference type="NCBI Taxonomy" id="252190"/>
    <lineage>
        <taxon>Eukaryota</taxon>
        <taxon>Fungi</taxon>
        <taxon>Dikarya</taxon>
        <taxon>Ascomycota</taxon>
        <taxon>Pezizomycotina</taxon>
        <taxon>Sordariomycetes</taxon>
        <taxon>Sordariomycetidae</taxon>
        <taxon>Sordariales</taxon>
        <taxon>Podosporaceae</taxon>
        <taxon>Podospora</taxon>
    </lineage>
</organism>
<feature type="region of interest" description="Disordered" evidence="1">
    <location>
        <begin position="107"/>
        <end position="232"/>
    </location>
</feature>
<protein>
    <submittedName>
        <fullName evidence="2">Uncharacterized protein</fullName>
    </submittedName>
</protein>
<proteinExistence type="predicted"/>
<dbReference type="EMBL" id="MU865570">
    <property type="protein sequence ID" value="KAK4221222.1"/>
    <property type="molecule type" value="Genomic_DNA"/>
</dbReference>